<feature type="region of interest" description="Disordered" evidence="1">
    <location>
        <begin position="1"/>
        <end position="20"/>
    </location>
</feature>
<name>A0A9P6G4W2_9PLEO</name>
<dbReference type="Proteomes" id="UP000756921">
    <property type="component" value="Unassembled WGS sequence"/>
</dbReference>
<comment type="caution">
    <text evidence="2">The sequence shown here is derived from an EMBL/GenBank/DDBJ whole genome shotgun (WGS) entry which is preliminary data.</text>
</comment>
<organism evidence="2 3">
    <name type="scientific">Paraphaeosphaeria minitans</name>
    <dbReference type="NCBI Taxonomy" id="565426"/>
    <lineage>
        <taxon>Eukaryota</taxon>
        <taxon>Fungi</taxon>
        <taxon>Dikarya</taxon>
        <taxon>Ascomycota</taxon>
        <taxon>Pezizomycotina</taxon>
        <taxon>Dothideomycetes</taxon>
        <taxon>Pleosporomycetidae</taxon>
        <taxon>Pleosporales</taxon>
        <taxon>Massarineae</taxon>
        <taxon>Didymosphaeriaceae</taxon>
        <taxon>Paraphaeosphaeria</taxon>
    </lineage>
</organism>
<evidence type="ECO:0000313" key="3">
    <source>
        <dbReference type="Proteomes" id="UP000756921"/>
    </source>
</evidence>
<gene>
    <name evidence="2" type="ORF">PMIN01_13376</name>
</gene>
<dbReference type="AlphaFoldDB" id="A0A9P6G4W2"/>
<feature type="compositionally biased region" description="Basic and acidic residues" evidence="1">
    <location>
        <begin position="1"/>
        <end position="14"/>
    </location>
</feature>
<dbReference type="EMBL" id="WJXW01000019">
    <property type="protein sequence ID" value="KAF9728548.1"/>
    <property type="molecule type" value="Genomic_DNA"/>
</dbReference>
<sequence length="316" mass="34718">MQKAAKVSEPKENVPWRAPVNANGLEVGPELVDGALGADGEEERGFDVRDGGQSIRTSCAAIYQVIKIKLYLESTSPRNRSLVLRLEDLFASRLGLALNNSKREGEIQGTWGGHWDQHWLKRPAWLVLHHLILEPCEECPGLNLVEILRRESRDESLSIEDLGGPEQASRSIPESRWLAYEWTAAGASAVEPRRRQPLVLKLPSPVGFFMGTEALEAQSLEGSVDWINNVILVSLSPDVFEAAVAEFLGYDVEFGSALLGDFGIDNALDSGLDVIRWLSVHVDLGGRKILVAVDGSGVRRALGSLCPRFRWGYGTP</sequence>
<dbReference type="OrthoDB" id="10440409at2759"/>
<protein>
    <submittedName>
        <fullName evidence="2">Uncharacterized protein</fullName>
    </submittedName>
</protein>
<evidence type="ECO:0000313" key="2">
    <source>
        <dbReference type="EMBL" id="KAF9728548.1"/>
    </source>
</evidence>
<evidence type="ECO:0000256" key="1">
    <source>
        <dbReference type="SAM" id="MobiDB-lite"/>
    </source>
</evidence>
<keyword evidence="3" id="KW-1185">Reference proteome</keyword>
<proteinExistence type="predicted"/>
<reference evidence="2" key="1">
    <citation type="journal article" date="2020" name="Mol. Plant Microbe Interact.">
        <title>Genome Sequence of the Biocontrol Agent Coniothyrium minitans strain Conio (IMI 134523).</title>
        <authorList>
            <person name="Patel D."/>
            <person name="Shittu T.A."/>
            <person name="Baroncelli R."/>
            <person name="Muthumeenakshi S."/>
            <person name="Osborne T.H."/>
            <person name="Janganan T.K."/>
            <person name="Sreenivasaprasad S."/>
        </authorList>
    </citation>
    <scope>NUCLEOTIDE SEQUENCE</scope>
    <source>
        <strain evidence="2">Conio</strain>
    </source>
</reference>
<accession>A0A9P6G4W2</accession>